<evidence type="ECO:0000313" key="2">
    <source>
        <dbReference type="Proteomes" id="UP001054945"/>
    </source>
</evidence>
<name>A0AAV4PW86_CAEEX</name>
<accession>A0AAV4PW86</accession>
<keyword evidence="2" id="KW-1185">Reference proteome</keyword>
<dbReference type="Proteomes" id="UP001054945">
    <property type="component" value="Unassembled WGS sequence"/>
</dbReference>
<gene>
    <name evidence="1" type="ORF">CEXT_716171</name>
</gene>
<reference evidence="1 2" key="1">
    <citation type="submission" date="2021-06" db="EMBL/GenBank/DDBJ databases">
        <title>Caerostris extrusa draft genome.</title>
        <authorList>
            <person name="Kono N."/>
            <person name="Arakawa K."/>
        </authorList>
    </citation>
    <scope>NUCLEOTIDE SEQUENCE [LARGE SCALE GENOMIC DNA]</scope>
</reference>
<dbReference type="EMBL" id="BPLR01005247">
    <property type="protein sequence ID" value="GIY01000.1"/>
    <property type="molecule type" value="Genomic_DNA"/>
</dbReference>
<dbReference type="AlphaFoldDB" id="A0AAV4PW86"/>
<protein>
    <submittedName>
        <fullName evidence="1">Uncharacterized protein</fullName>
    </submittedName>
</protein>
<comment type="caution">
    <text evidence="1">The sequence shown here is derived from an EMBL/GenBank/DDBJ whole genome shotgun (WGS) entry which is preliminary data.</text>
</comment>
<evidence type="ECO:0000313" key="1">
    <source>
        <dbReference type="EMBL" id="GIY01000.1"/>
    </source>
</evidence>
<proteinExistence type="predicted"/>
<organism evidence="1 2">
    <name type="scientific">Caerostris extrusa</name>
    <name type="common">Bark spider</name>
    <name type="synonym">Caerostris bankana</name>
    <dbReference type="NCBI Taxonomy" id="172846"/>
    <lineage>
        <taxon>Eukaryota</taxon>
        <taxon>Metazoa</taxon>
        <taxon>Ecdysozoa</taxon>
        <taxon>Arthropoda</taxon>
        <taxon>Chelicerata</taxon>
        <taxon>Arachnida</taxon>
        <taxon>Araneae</taxon>
        <taxon>Araneomorphae</taxon>
        <taxon>Entelegynae</taxon>
        <taxon>Araneoidea</taxon>
        <taxon>Araneidae</taxon>
        <taxon>Caerostris</taxon>
    </lineage>
</organism>
<sequence>MFKFKYNQNELLLPQYAIFARTSDDVNIHNNNDCMCLSGNVRLLPIGVRHLGGRSFGVRHFGEQAFGVRHFTRKEVLSPHLVGWFCVRGEHNFHITLSGNTVLPKGFLSGLLVNSLRVDDFQTQSVEEGADGVLELERIFVQRSSMKVSGFDIVYSIASDTTSVDRIPYAIIE</sequence>